<gene>
    <name evidence="2" type="ORF">TIFTF001_055609</name>
</gene>
<dbReference type="InterPro" id="IPR039299">
    <property type="entry name" value="SEOA"/>
</dbReference>
<sequence>MEAKEKFDSNLKGIAGDPIMKSANITITWYQVGATAKLEAESFWNRVESMFLLNLNQEKADLASKQEIQKLLSYKNEEGWAILSKGPVAMITGRSSTFIKVLEEFINWKDKMGKKKFEEAFKECYSEIMKTVSHCRRLDIPIVDGKAPDRMKCAECERTMEMFISYKCCSEGG</sequence>
<evidence type="ECO:0000313" key="3">
    <source>
        <dbReference type="Proteomes" id="UP001187192"/>
    </source>
</evidence>
<dbReference type="PANTHER" id="PTHR33232:SF18">
    <property type="entry name" value="PROTEIN SIEVE ELEMENT OCCLUSION B-LIKE"/>
    <property type="match status" value="1"/>
</dbReference>
<comment type="caution">
    <text evidence="2">The sequence shown here is derived from an EMBL/GenBank/DDBJ whole genome shotgun (WGS) entry which is preliminary data.</text>
</comment>
<proteinExistence type="predicted"/>
<feature type="domain" description="Sieve element occlusion C-terminal" evidence="1">
    <location>
        <begin position="41"/>
        <end position="169"/>
    </location>
</feature>
<accession>A0AA88ED56</accession>
<dbReference type="GO" id="GO:0010088">
    <property type="term" value="P:phloem development"/>
    <property type="evidence" value="ECO:0007669"/>
    <property type="project" value="InterPro"/>
</dbReference>
<reference evidence="2" key="1">
    <citation type="submission" date="2023-07" db="EMBL/GenBank/DDBJ databases">
        <title>draft genome sequence of fig (Ficus carica).</title>
        <authorList>
            <person name="Takahashi T."/>
            <person name="Nishimura K."/>
        </authorList>
    </citation>
    <scope>NUCLEOTIDE SEQUENCE</scope>
</reference>
<dbReference type="Pfam" id="PF14577">
    <property type="entry name" value="SEO_C"/>
    <property type="match status" value="1"/>
</dbReference>
<dbReference type="PANTHER" id="PTHR33232">
    <property type="entry name" value="PROTEIN SIEVE ELEMENT OCCLUSION B-LIKE"/>
    <property type="match status" value="1"/>
</dbReference>
<keyword evidence="3" id="KW-1185">Reference proteome</keyword>
<dbReference type="InterPro" id="IPR027944">
    <property type="entry name" value="SEO_C"/>
</dbReference>
<name>A0AA88ED56_FICCA</name>
<evidence type="ECO:0000313" key="2">
    <source>
        <dbReference type="EMBL" id="GMN72255.1"/>
    </source>
</evidence>
<dbReference type="Proteomes" id="UP001187192">
    <property type="component" value="Unassembled WGS sequence"/>
</dbReference>
<evidence type="ECO:0000259" key="1">
    <source>
        <dbReference type="Pfam" id="PF14577"/>
    </source>
</evidence>
<organism evidence="2 3">
    <name type="scientific">Ficus carica</name>
    <name type="common">Common fig</name>
    <dbReference type="NCBI Taxonomy" id="3494"/>
    <lineage>
        <taxon>Eukaryota</taxon>
        <taxon>Viridiplantae</taxon>
        <taxon>Streptophyta</taxon>
        <taxon>Embryophyta</taxon>
        <taxon>Tracheophyta</taxon>
        <taxon>Spermatophyta</taxon>
        <taxon>Magnoliopsida</taxon>
        <taxon>eudicotyledons</taxon>
        <taxon>Gunneridae</taxon>
        <taxon>Pentapetalae</taxon>
        <taxon>rosids</taxon>
        <taxon>fabids</taxon>
        <taxon>Rosales</taxon>
        <taxon>Moraceae</taxon>
        <taxon>Ficeae</taxon>
        <taxon>Ficus</taxon>
    </lineage>
</organism>
<protein>
    <recommendedName>
        <fullName evidence="1">Sieve element occlusion C-terminal domain-containing protein</fullName>
    </recommendedName>
</protein>
<dbReference type="EMBL" id="BTGU01018016">
    <property type="protein sequence ID" value="GMN72255.1"/>
    <property type="molecule type" value="Genomic_DNA"/>
</dbReference>
<dbReference type="AlphaFoldDB" id="A0AA88ED56"/>